<dbReference type="KEGG" id="phm:PSMK_20330"/>
<dbReference type="CDD" id="cd13553">
    <property type="entry name" value="PBP2_NrtA_CpmA_like"/>
    <property type="match status" value="1"/>
</dbReference>
<dbReference type="OrthoDB" id="570524at2"/>
<dbReference type="RefSeq" id="WP_014437410.1">
    <property type="nucleotide sequence ID" value="NC_017080.1"/>
</dbReference>
<comment type="subcellular location">
    <subcellularLocation>
        <location evidence="1">Endomembrane system</location>
    </subcellularLocation>
</comment>
<evidence type="ECO:0000256" key="1">
    <source>
        <dbReference type="ARBA" id="ARBA00004308"/>
    </source>
</evidence>
<dbReference type="EMBL" id="AP012338">
    <property type="protein sequence ID" value="BAM04192.1"/>
    <property type="molecule type" value="Genomic_DNA"/>
</dbReference>
<reference evidence="6 7" key="1">
    <citation type="submission" date="2012-02" db="EMBL/GenBank/DDBJ databases">
        <title>Complete genome sequence of Phycisphaera mikurensis NBRC 102666.</title>
        <authorList>
            <person name="Ankai A."/>
            <person name="Hosoyama A."/>
            <person name="Terui Y."/>
            <person name="Sekine M."/>
            <person name="Fukai R."/>
            <person name="Kato Y."/>
            <person name="Nakamura S."/>
            <person name="Yamada-Narita S."/>
            <person name="Kawakoshi A."/>
            <person name="Fukunaga Y."/>
            <person name="Yamazaki S."/>
            <person name="Fujita N."/>
        </authorList>
    </citation>
    <scope>NUCLEOTIDE SEQUENCE [LARGE SCALE GENOMIC DNA]</scope>
    <source>
        <strain evidence="7">NBRC 102666 / KCTC 22515 / FYK2301M01</strain>
    </source>
</reference>
<name>I0IG04_PHYMF</name>
<dbReference type="PANTHER" id="PTHR30024:SF43">
    <property type="entry name" value="BLL4572 PROTEIN"/>
    <property type="match status" value="1"/>
</dbReference>
<evidence type="ECO:0000256" key="4">
    <source>
        <dbReference type="ARBA" id="ARBA00022519"/>
    </source>
</evidence>
<keyword evidence="5" id="KW-0472">Membrane</keyword>
<evidence type="ECO:0000313" key="6">
    <source>
        <dbReference type="EMBL" id="BAM04192.1"/>
    </source>
</evidence>
<organism evidence="6 7">
    <name type="scientific">Phycisphaera mikurensis (strain NBRC 102666 / KCTC 22515 / FYK2301M01)</name>
    <dbReference type="NCBI Taxonomy" id="1142394"/>
    <lineage>
        <taxon>Bacteria</taxon>
        <taxon>Pseudomonadati</taxon>
        <taxon>Planctomycetota</taxon>
        <taxon>Phycisphaerae</taxon>
        <taxon>Phycisphaerales</taxon>
        <taxon>Phycisphaeraceae</taxon>
        <taxon>Phycisphaera</taxon>
    </lineage>
</organism>
<dbReference type="PANTHER" id="PTHR30024">
    <property type="entry name" value="ALIPHATIC SULFONATES-BINDING PROTEIN-RELATED"/>
    <property type="match status" value="1"/>
</dbReference>
<dbReference type="InterPro" id="IPR044527">
    <property type="entry name" value="NrtA/CpmA_ABC-bd_dom"/>
</dbReference>
<dbReference type="Gene3D" id="3.40.190.10">
    <property type="entry name" value="Periplasmic binding protein-like II"/>
    <property type="match status" value="2"/>
</dbReference>
<gene>
    <name evidence="6" type="ordered locus">PSMK_20330</name>
</gene>
<dbReference type="AlphaFoldDB" id="I0IG04"/>
<evidence type="ECO:0000256" key="2">
    <source>
        <dbReference type="ARBA" id="ARBA00022448"/>
    </source>
</evidence>
<evidence type="ECO:0000256" key="3">
    <source>
        <dbReference type="ARBA" id="ARBA00022475"/>
    </source>
</evidence>
<evidence type="ECO:0000313" key="7">
    <source>
        <dbReference type="Proteomes" id="UP000007881"/>
    </source>
</evidence>
<keyword evidence="7" id="KW-1185">Reference proteome</keyword>
<accession>I0IG04</accession>
<dbReference type="Pfam" id="PF13379">
    <property type="entry name" value="NMT1_2"/>
    <property type="match status" value="1"/>
</dbReference>
<proteinExistence type="predicted"/>
<dbReference type="eggNOG" id="COG0715">
    <property type="taxonomic scope" value="Bacteria"/>
</dbReference>
<sequence length="413" mass="44022">MIRSAPERADVVLGLIPLTDCAPLAVAVERGFFADEGLRVTTSRERSWAAVRDKVAYGVLDGAQMIAPMLLATTLGVNGVRRPLLTGVSLGLNGNAVTLSVALSEAVEAAAPATAGTAPLSAEGVLAEVRRRERDDRPRLRFGIVFGGSTHEFELRYWLAAAGVDPDHDVELIVVPPPRMAAALAAGELDGFCVGEPWNSVAVAEGVGRVAITKRQLQGAGPEKVLGVTAGWAERHPATHAALIRAIVAAARWVQAEENRDRTAEILAQPQYVGEPAEIIARSLRGRFRTGREPLGVPPTPDASFHVFAGEGVNRPDRRHAVWFLLELLRWGMLKRPLDVGRVAAEVYRDDLFDAATGEAPRPPAGGDAVAEATLRLFDGRGPDPARPLDYLAGCGLHRLRVPLPELLAANAG</sequence>
<protein>
    <submittedName>
        <fullName evidence="6">Putative nitrate binding protein</fullName>
    </submittedName>
</protein>
<dbReference type="HOGENOM" id="CLU_037398_0_1_0"/>
<keyword evidence="4" id="KW-0997">Cell inner membrane</keyword>
<dbReference type="STRING" id="1142394.PSMK_20330"/>
<dbReference type="SUPFAM" id="SSF53850">
    <property type="entry name" value="Periplasmic binding protein-like II"/>
    <property type="match status" value="1"/>
</dbReference>
<dbReference type="Proteomes" id="UP000007881">
    <property type="component" value="Chromosome"/>
</dbReference>
<evidence type="ECO:0000256" key="5">
    <source>
        <dbReference type="ARBA" id="ARBA00023136"/>
    </source>
</evidence>
<keyword evidence="3" id="KW-1003">Cell membrane</keyword>
<dbReference type="GO" id="GO:0012505">
    <property type="term" value="C:endomembrane system"/>
    <property type="evidence" value="ECO:0007669"/>
    <property type="project" value="UniProtKB-SubCell"/>
</dbReference>
<keyword evidence="2" id="KW-0813">Transport</keyword>